<dbReference type="Proteomes" id="UP000053660">
    <property type="component" value="Unassembled WGS sequence"/>
</dbReference>
<protein>
    <recommendedName>
        <fullName evidence="3">Colon cancer-associated protein Mic1</fullName>
    </recommendedName>
</protein>
<evidence type="ECO:0008006" key="3">
    <source>
        <dbReference type="Google" id="ProtNLM"/>
    </source>
</evidence>
<reference evidence="1 2" key="1">
    <citation type="submission" date="2014-03" db="EMBL/GenBank/DDBJ databases">
        <title>Draft genome of the hookworm Oesophagostomum dentatum.</title>
        <authorList>
            <person name="Mitreva M."/>
        </authorList>
    </citation>
    <scope>NUCLEOTIDE SEQUENCE [LARGE SCALE GENOMIC DNA]</scope>
    <source>
        <strain evidence="1 2">OD-Hann</strain>
    </source>
</reference>
<sequence>MSEDASLLAVKLNMHDHALSMMIEDLGRHSIAIKYIAKRPPDEVSGPSRSILLATILELRLREYAEGSIVCDAGLEDAKCEELLLPFIEEDNMTEALHLARVFHCFPVVQHILKKTGRTKELLQYYLKNDRIGEVVE</sequence>
<gene>
    <name evidence="1" type="ORF">OESDEN_18992</name>
</gene>
<proteinExistence type="predicted"/>
<dbReference type="OrthoDB" id="26184at2759"/>
<feature type="non-terminal residue" evidence="1">
    <location>
        <position position="137"/>
    </location>
</feature>
<evidence type="ECO:0000313" key="2">
    <source>
        <dbReference type="Proteomes" id="UP000053660"/>
    </source>
</evidence>
<accession>A0A0B1SCP3</accession>
<organism evidence="1 2">
    <name type="scientific">Oesophagostomum dentatum</name>
    <name type="common">Nodular worm</name>
    <dbReference type="NCBI Taxonomy" id="61180"/>
    <lineage>
        <taxon>Eukaryota</taxon>
        <taxon>Metazoa</taxon>
        <taxon>Ecdysozoa</taxon>
        <taxon>Nematoda</taxon>
        <taxon>Chromadorea</taxon>
        <taxon>Rhabditida</taxon>
        <taxon>Rhabditina</taxon>
        <taxon>Rhabditomorpha</taxon>
        <taxon>Strongyloidea</taxon>
        <taxon>Strongylidae</taxon>
        <taxon>Oesophagostomum</taxon>
    </lineage>
</organism>
<evidence type="ECO:0000313" key="1">
    <source>
        <dbReference type="EMBL" id="KHJ81322.1"/>
    </source>
</evidence>
<dbReference type="AlphaFoldDB" id="A0A0B1SCP3"/>
<name>A0A0B1SCP3_OESDE</name>
<keyword evidence="2" id="KW-1185">Reference proteome</keyword>
<dbReference type="EMBL" id="KN591211">
    <property type="protein sequence ID" value="KHJ81322.1"/>
    <property type="molecule type" value="Genomic_DNA"/>
</dbReference>